<proteinExistence type="predicted"/>
<sequence>MPGIQVFKTLADALRAGYTVYDRTSDGYLVRTRTAHGWAMALVICH</sequence>
<name>A0AAN1XUH4_UNVUL</name>
<reference evidence="1 2" key="1">
    <citation type="journal article" date="2022" name="ISME Commun">
        <title>Vulcanimicrobium alpinus gen. nov. sp. nov., the first cultivated representative of the candidate phylum 'Eremiobacterota', is a metabolically versatile aerobic anoxygenic phototroph.</title>
        <authorList>
            <person name="Yabe S."/>
            <person name="Muto K."/>
            <person name="Abe K."/>
            <person name="Yokota A."/>
            <person name="Staudigel H."/>
            <person name="Tebo B.M."/>
        </authorList>
    </citation>
    <scope>NUCLEOTIDE SEQUENCE [LARGE SCALE GENOMIC DNA]</scope>
    <source>
        <strain evidence="1 2">WC8-2</strain>
    </source>
</reference>
<accession>A0AAN1XUH4</accession>
<gene>
    <name evidence="1" type="ORF">WPS_05360</name>
</gene>
<dbReference type="Proteomes" id="UP001317532">
    <property type="component" value="Chromosome"/>
</dbReference>
<dbReference type="KEGG" id="vab:WPS_05360"/>
<evidence type="ECO:0000313" key="1">
    <source>
        <dbReference type="EMBL" id="BDE05260.1"/>
    </source>
</evidence>
<organism evidence="1 2">
    <name type="scientific">Vulcanimicrobium alpinum</name>
    <dbReference type="NCBI Taxonomy" id="3016050"/>
    <lineage>
        <taxon>Bacteria</taxon>
        <taxon>Bacillati</taxon>
        <taxon>Vulcanimicrobiota</taxon>
        <taxon>Vulcanimicrobiia</taxon>
        <taxon>Vulcanimicrobiales</taxon>
        <taxon>Vulcanimicrobiaceae</taxon>
        <taxon>Vulcanimicrobium</taxon>
    </lineage>
</organism>
<dbReference type="AlphaFoldDB" id="A0AAN1XUH4"/>
<keyword evidence="2" id="KW-1185">Reference proteome</keyword>
<protein>
    <submittedName>
        <fullName evidence="1">Uncharacterized protein</fullName>
    </submittedName>
</protein>
<dbReference type="EMBL" id="AP025523">
    <property type="protein sequence ID" value="BDE05260.1"/>
    <property type="molecule type" value="Genomic_DNA"/>
</dbReference>
<evidence type="ECO:0000313" key="2">
    <source>
        <dbReference type="Proteomes" id="UP001317532"/>
    </source>
</evidence>
<dbReference type="RefSeq" id="WP_317996318.1">
    <property type="nucleotide sequence ID" value="NZ_AP025523.1"/>
</dbReference>